<organism evidence="1 2">
    <name type="scientific">Pseudomonas syringae pv. papulans</name>
    <dbReference type="NCBI Taxonomy" id="83963"/>
    <lineage>
        <taxon>Bacteria</taxon>
        <taxon>Pseudomonadati</taxon>
        <taxon>Pseudomonadota</taxon>
        <taxon>Gammaproteobacteria</taxon>
        <taxon>Pseudomonadales</taxon>
        <taxon>Pseudomonadaceae</taxon>
        <taxon>Pseudomonas</taxon>
        <taxon>Pseudomonas syringae</taxon>
    </lineage>
</organism>
<reference evidence="1" key="1">
    <citation type="submission" date="2021-02" db="EMBL/GenBank/DDBJ databases">
        <title>Genome analysis of blister spot of apple pathogen from New York area.</title>
        <authorList>
            <person name="Kandel P."/>
            <person name="Hockett K.L."/>
            <person name="Santander R."/>
            <person name="Acimovic S."/>
        </authorList>
    </citation>
    <scope>NUCLEOTIDE SEQUENCE</scope>
    <source>
        <strain evidence="1">PSP1</strain>
    </source>
</reference>
<name>A0A0P9XLB2_PSESX</name>
<accession>A0A0P9XLB2</accession>
<gene>
    <name evidence="1" type="ORF">JW322_19100</name>
</gene>
<sequence length="83" mass="9451">MSDLERYQDSYQGMQSVREIAGGYDAYGNLIELKADFFHNYDEKVDYSAKNEAEKAYKKDLARRINIAMGQMEMICPPKGASA</sequence>
<comment type="caution">
    <text evidence="1">The sequence shown here is derived from an EMBL/GenBank/DDBJ whole genome shotgun (WGS) entry which is preliminary data.</text>
</comment>
<dbReference type="Proteomes" id="UP001162155">
    <property type="component" value="Unassembled WGS sequence"/>
</dbReference>
<evidence type="ECO:0000313" key="2">
    <source>
        <dbReference type="Proteomes" id="UP001162155"/>
    </source>
</evidence>
<protein>
    <submittedName>
        <fullName evidence="1">Uncharacterized protein</fullName>
    </submittedName>
</protein>
<proteinExistence type="predicted"/>
<evidence type="ECO:0000313" key="1">
    <source>
        <dbReference type="EMBL" id="MDH4623813.1"/>
    </source>
</evidence>
<dbReference type="RefSeq" id="WP_044309830.1">
    <property type="nucleotide sequence ID" value="NZ_JAFFRY010000026.1"/>
</dbReference>
<dbReference type="EMBL" id="JAFFRZ010000001">
    <property type="protein sequence ID" value="MDH4623813.1"/>
    <property type="molecule type" value="Genomic_DNA"/>
</dbReference>
<dbReference type="AlphaFoldDB" id="A0A0P9XLB2"/>